<dbReference type="EMBL" id="JABFAC010000005">
    <property type="protein sequence ID" value="MBA0613092.1"/>
    <property type="molecule type" value="Genomic_DNA"/>
</dbReference>
<sequence>ENNVIPLDQEFYTALRDEETQRPSGVQWEIVTIRSKDVPFTLEAIKRKEKMNVQASLKRKVKSKPTQEKDKSNIATNRWNDTMDTRNMAGSGENEESENEEGEEDEEMYFDEEED</sequence>
<feature type="compositionally biased region" description="Polar residues" evidence="1">
    <location>
        <begin position="73"/>
        <end position="82"/>
    </location>
</feature>
<feature type="region of interest" description="Disordered" evidence="1">
    <location>
        <begin position="53"/>
        <end position="115"/>
    </location>
</feature>
<dbReference type="AlphaFoldDB" id="A0A7J8RID1"/>
<accession>A0A7J8RID1</accession>
<gene>
    <name evidence="2" type="ORF">Godav_013602</name>
</gene>
<name>A0A7J8RID1_GOSDV</name>
<evidence type="ECO:0000313" key="2">
    <source>
        <dbReference type="EMBL" id="MBA0613092.1"/>
    </source>
</evidence>
<keyword evidence="3" id="KW-1185">Reference proteome</keyword>
<evidence type="ECO:0000313" key="3">
    <source>
        <dbReference type="Proteomes" id="UP000593561"/>
    </source>
</evidence>
<protein>
    <submittedName>
        <fullName evidence="2">Uncharacterized protein</fullName>
    </submittedName>
</protein>
<organism evidence="2 3">
    <name type="scientific">Gossypium davidsonii</name>
    <name type="common">Davidson's cotton</name>
    <name type="synonym">Gossypium klotzschianum subsp. davidsonii</name>
    <dbReference type="NCBI Taxonomy" id="34287"/>
    <lineage>
        <taxon>Eukaryota</taxon>
        <taxon>Viridiplantae</taxon>
        <taxon>Streptophyta</taxon>
        <taxon>Embryophyta</taxon>
        <taxon>Tracheophyta</taxon>
        <taxon>Spermatophyta</taxon>
        <taxon>Magnoliopsida</taxon>
        <taxon>eudicotyledons</taxon>
        <taxon>Gunneridae</taxon>
        <taxon>Pentapetalae</taxon>
        <taxon>rosids</taxon>
        <taxon>malvids</taxon>
        <taxon>Malvales</taxon>
        <taxon>Malvaceae</taxon>
        <taxon>Malvoideae</taxon>
        <taxon>Gossypium</taxon>
    </lineage>
</organism>
<dbReference type="Proteomes" id="UP000593561">
    <property type="component" value="Unassembled WGS sequence"/>
</dbReference>
<reference evidence="2 3" key="1">
    <citation type="journal article" date="2019" name="Genome Biol. Evol.">
        <title>Insights into the evolution of the New World diploid cottons (Gossypium, subgenus Houzingenia) based on genome sequencing.</title>
        <authorList>
            <person name="Grover C.E."/>
            <person name="Arick M.A. 2nd"/>
            <person name="Thrash A."/>
            <person name="Conover J.L."/>
            <person name="Sanders W.S."/>
            <person name="Peterson D.G."/>
            <person name="Frelichowski J.E."/>
            <person name="Scheffler J.A."/>
            <person name="Scheffler B.E."/>
            <person name="Wendel J.F."/>
        </authorList>
    </citation>
    <scope>NUCLEOTIDE SEQUENCE [LARGE SCALE GENOMIC DNA]</scope>
    <source>
        <strain evidence="2">27</strain>
        <tissue evidence="2">Leaf</tissue>
    </source>
</reference>
<evidence type="ECO:0000256" key="1">
    <source>
        <dbReference type="SAM" id="MobiDB-lite"/>
    </source>
</evidence>
<feature type="non-terminal residue" evidence="2">
    <location>
        <position position="115"/>
    </location>
</feature>
<proteinExistence type="predicted"/>
<feature type="compositionally biased region" description="Acidic residues" evidence="1">
    <location>
        <begin position="93"/>
        <end position="115"/>
    </location>
</feature>
<comment type="caution">
    <text evidence="2">The sequence shown here is derived from an EMBL/GenBank/DDBJ whole genome shotgun (WGS) entry which is preliminary data.</text>
</comment>